<organism evidence="2 3">
    <name type="scientific">Nitratiruptor tergarcus DSM 16512</name>
    <dbReference type="NCBI Taxonomy" id="1069081"/>
    <lineage>
        <taxon>Bacteria</taxon>
        <taxon>Pseudomonadati</taxon>
        <taxon>Campylobacterota</taxon>
        <taxon>Epsilonproteobacteria</taxon>
        <taxon>Nautiliales</taxon>
        <taxon>Nitratiruptoraceae</taxon>
        <taxon>Nitratiruptor</taxon>
    </lineage>
</organism>
<evidence type="ECO:0000256" key="1">
    <source>
        <dbReference type="SAM" id="Phobius"/>
    </source>
</evidence>
<evidence type="ECO:0000313" key="2">
    <source>
        <dbReference type="EMBL" id="SMC08341.1"/>
    </source>
</evidence>
<name>A0A1W1WPV8_9BACT</name>
<dbReference type="EMBL" id="FWWZ01000001">
    <property type="protein sequence ID" value="SMC08341.1"/>
    <property type="molecule type" value="Genomic_DNA"/>
</dbReference>
<gene>
    <name evidence="2" type="ORF">SAMN05660197_0090</name>
</gene>
<proteinExistence type="predicted"/>
<dbReference type="Proteomes" id="UP000192602">
    <property type="component" value="Unassembled WGS sequence"/>
</dbReference>
<keyword evidence="1" id="KW-0472">Membrane</keyword>
<keyword evidence="3" id="KW-1185">Reference proteome</keyword>
<reference evidence="3" key="1">
    <citation type="submission" date="2017-04" db="EMBL/GenBank/DDBJ databases">
        <authorList>
            <person name="Varghese N."/>
            <person name="Submissions S."/>
        </authorList>
    </citation>
    <scope>NUCLEOTIDE SEQUENCE [LARGE SCALE GENOMIC DNA]</scope>
    <source>
        <strain evidence="3">DSM 16512</strain>
    </source>
</reference>
<keyword evidence="1" id="KW-0812">Transmembrane</keyword>
<keyword evidence="1" id="KW-1133">Transmembrane helix</keyword>
<evidence type="ECO:0000313" key="3">
    <source>
        <dbReference type="Proteomes" id="UP000192602"/>
    </source>
</evidence>
<protein>
    <submittedName>
        <fullName evidence="2">Uncharacterized protein</fullName>
    </submittedName>
</protein>
<sequence>MAPSEILGVVYAALMGTSSLMWIGFNLKK</sequence>
<accession>A0A1W1WPV8</accession>
<feature type="transmembrane region" description="Helical" evidence="1">
    <location>
        <begin position="6"/>
        <end position="25"/>
    </location>
</feature>
<dbReference type="AlphaFoldDB" id="A0A1W1WPV8"/>